<feature type="binding site" evidence="5">
    <location>
        <position position="76"/>
    </location>
    <ligand>
        <name>Zn(2+)</name>
        <dbReference type="ChEBI" id="CHEBI:29105"/>
    </ligand>
</feature>
<dbReference type="FunFam" id="3.30.2320.80:FF:000001">
    <property type="entry name" value="Hydrogenase maturation factor HypA"/>
    <property type="match status" value="1"/>
</dbReference>
<dbReference type="PANTHER" id="PTHR34535:SF3">
    <property type="entry name" value="HYDROGENASE MATURATION FACTOR HYPA"/>
    <property type="match status" value="1"/>
</dbReference>
<dbReference type="InterPro" id="IPR020538">
    <property type="entry name" value="Hydgase_Ni_incorp_HypA/HybF_CS"/>
</dbReference>
<dbReference type="GO" id="GO:0016530">
    <property type="term" value="F:metallochaperone activity"/>
    <property type="evidence" value="ECO:0007669"/>
    <property type="project" value="UniProtKB-ARBA"/>
</dbReference>
<reference evidence="6 7" key="1">
    <citation type="submission" date="2019-02" db="EMBL/GenBank/DDBJ databases">
        <title>Investigation of anaerobic lignin degradation for improved lignocellulosic biofuels.</title>
        <authorList>
            <person name="Deangelis K."/>
        </authorList>
    </citation>
    <scope>NUCLEOTIDE SEQUENCE [LARGE SCALE GENOMIC DNA]</scope>
    <source>
        <strain evidence="6 7">159R</strain>
    </source>
</reference>
<evidence type="ECO:0000256" key="4">
    <source>
        <dbReference type="ARBA" id="ARBA00022833"/>
    </source>
</evidence>
<dbReference type="EMBL" id="SJOI01000001">
    <property type="protein sequence ID" value="TCL02961.1"/>
    <property type="molecule type" value="Genomic_DNA"/>
</dbReference>
<dbReference type="GO" id="GO:0008270">
    <property type="term" value="F:zinc ion binding"/>
    <property type="evidence" value="ECO:0007669"/>
    <property type="project" value="UniProtKB-UniRule"/>
</dbReference>
<dbReference type="PANTHER" id="PTHR34535">
    <property type="entry name" value="HYDROGENASE MATURATION FACTOR HYPA"/>
    <property type="match status" value="1"/>
</dbReference>
<keyword evidence="7" id="KW-1185">Reference proteome</keyword>
<dbReference type="AlphaFoldDB" id="A0A4R1NBF9"/>
<gene>
    <name evidence="5" type="primary">hypA</name>
    <name evidence="6" type="ORF">EZJ58_1001</name>
</gene>
<dbReference type="InterPro" id="IPR000688">
    <property type="entry name" value="HypA/HybF"/>
</dbReference>
<dbReference type="PIRSF" id="PIRSF004761">
    <property type="entry name" value="Hydrgn_mat_HypA"/>
    <property type="match status" value="1"/>
</dbReference>
<name>A0A4R1NBF9_9GAMM</name>
<evidence type="ECO:0000256" key="3">
    <source>
        <dbReference type="ARBA" id="ARBA00022723"/>
    </source>
</evidence>
<keyword evidence="3 5" id="KW-0479">Metal-binding</keyword>
<evidence type="ECO:0000256" key="2">
    <source>
        <dbReference type="ARBA" id="ARBA00022596"/>
    </source>
</evidence>
<protein>
    <recommendedName>
        <fullName evidence="5">Hydrogenase maturation factor HypA</fullName>
    </recommendedName>
</protein>
<dbReference type="PROSITE" id="PS01249">
    <property type="entry name" value="HYPA"/>
    <property type="match status" value="1"/>
</dbReference>
<dbReference type="OrthoDB" id="288014at2"/>
<dbReference type="Proteomes" id="UP000294555">
    <property type="component" value="Unassembled WGS sequence"/>
</dbReference>
<dbReference type="GO" id="GO:0051604">
    <property type="term" value="P:protein maturation"/>
    <property type="evidence" value="ECO:0007669"/>
    <property type="project" value="InterPro"/>
</dbReference>
<comment type="function">
    <text evidence="5">Involved in the maturation of [NiFe] hydrogenases. Required for nickel insertion into the metal center of the hydrogenase.</text>
</comment>
<comment type="caution">
    <text evidence="6">The sequence shown here is derived from an EMBL/GenBank/DDBJ whole genome shotgun (WGS) entry which is preliminary data.</text>
</comment>
<organism evidence="6 7">
    <name type="scientific">Sodalis ligni</name>
    <dbReference type="NCBI Taxonomy" id="2697027"/>
    <lineage>
        <taxon>Bacteria</taxon>
        <taxon>Pseudomonadati</taxon>
        <taxon>Pseudomonadota</taxon>
        <taxon>Gammaproteobacteria</taxon>
        <taxon>Enterobacterales</taxon>
        <taxon>Bruguierivoracaceae</taxon>
        <taxon>Sodalis</taxon>
    </lineage>
</organism>
<dbReference type="Gene3D" id="3.30.2320.80">
    <property type="match status" value="1"/>
</dbReference>
<feature type="binding site" evidence="5">
    <location>
        <position position="92"/>
    </location>
    <ligand>
        <name>Zn(2+)</name>
        <dbReference type="ChEBI" id="CHEBI:29105"/>
    </ligand>
</feature>
<accession>A0A4R1NBF9</accession>
<comment type="similarity">
    <text evidence="1 5">Belongs to the HypA/HybF family.</text>
</comment>
<dbReference type="GO" id="GO:0016151">
    <property type="term" value="F:nickel cation binding"/>
    <property type="evidence" value="ECO:0007669"/>
    <property type="project" value="UniProtKB-UniRule"/>
</dbReference>
<sequence length="113" mass="12546">MHEISLCLSALELIEDQARRHGGNRITGVWLEIGALSCIEEEALRFCFDSACRHTPAEGCRLHVSYAPAQAWCWQCGTRVSVQGYESGCPRCGSHALRVESGDQLQVKQIEID</sequence>
<dbReference type="HAMAP" id="MF_00213">
    <property type="entry name" value="HypA_HybF"/>
    <property type="match status" value="1"/>
</dbReference>
<dbReference type="NCBIfam" id="NF009046">
    <property type="entry name" value="PRK12380.1"/>
    <property type="match status" value="1"/>
</dbReference>
<keyword evidence="2 5" id="KW-0533">Nickel</keyword>
<feature type="binding site" evidence="5">
    <location>
        <position position="73"/>
    </location>
    <ligand>
        <name>Zn(2+)</name>
        <dbReference type="ChEBI" id="CHEBI:29105"/>
    </ligand>
</feature>
<dbReference type="Pfam" id="PF01155">
    <property type="entry name" value="HypA"/>
    <property type="match status" value="1"/>
</dbReference>
<keyword evidence="4 5" id="KW-0862">Zinc</keyword>
<evidence type="ECO:0000313" key="7">
    <source>
        <dbReference type="Proteomes" id="UP000294555"/>
    </source>
</evidence>
<dbReference type="RefSeq" id="WP_132921867.1">
    <property type="nucleotide sequence ID" value="NZ_SJOI01000001.1"/>
</dbReference>
<evidence type="ECO:0000256" key="5">
    <source>
        <dbReference type="HAMAP-Rule" id="MF_00213"/>
    </source>
</evidence>
<feature type="binding site" evidence="5">
    <location>
        <position position="2"/>
    </location>
    <ligand>
        <name>Ni(2+)</name>
        <dbReference type="ChEBI" id="CHEBI:49786"/>
    </ligand>
</feature>
<evidence type="ECO:0000256" key="1">
    <source>
        <dbReference type="ARBA" id="ARBA00010748"/>
    </source>
</evidence>
<evidence type="ECO:0000313" key="6">
    <source>
        <dbReference type="EMBL" id="TCL02961.1"/>
    </source>
</evidence>
<feature type="binding site" evidence="5">
    <location>
        <position position="89"/>
    </location>
    <ligand>
        <name>Zn(2+)</name>
        <dbReference type="ChEBI" id="CHEBI:29105"/>
    </ligand>
</feature>
<dbReference type="NCBIfam" id="TIGR00100">
    <property type="entry name" value="hypA"/>
    <property type="match status" value="1"/>
</dbReference>
<proteinExistence type="inferred from homology"/>
<dbReference type="NCBIfam" id="NF002979">
    <property type="entry name" value="PRK03681.1"/>
    <property type="match status" value="1"/>
</dbReference>